<gene>
    <name evidence="6" type="primary">thrC_27</name>
    <name evidence="6" type="ORF">SDC9_73056</name>
</gene>
<protein>
    <submittedName>
        <fullName evidence="6">Threonine synthase</fullName>
        <ecNumber evidence="6">4.2.3.1</ecNumber>
    </submittedName>
</protein>
<dbReference type="EC" id="4.2.3.1" evidence="6"/>
<dbReference type="PANTHER" id="PTHR48078:SF6">
    <property type="entry name" value="L-THREONINE DEHYDRATASE CATABOLIC TDCB"/>
    <property type="match status" value="1"/>
</dbReference>
<evidence type="ECO:0000256" key="1">
    <source>
        <dbReference type="ARBA" id="ARBA00001933"/>
    </source>
</evidence>
<dbReference type="GO" id="GO:0004794">
    <property type="term" value="F:threonine deaminase activity"/>
    <property type="evidence" value="ECO:0007669"/>
    <property type="project" value="TreeGrafter"/>
</dbReference>
<dbReference type="CDD" id="cd01563">
    <property type="entry name" value="Thr-synth_1"/>
    <property type="match status" value="1"/>
</dbReference>
<evidence type="ECO:0000259" key="5">
    <source>
        <dbReference type="Pfam" id="PF00291"/>
    </source>
</evidence>
<evidence type="ECO:0000256" key="3">
    <source>
        <dbReference type="ARBA" id="ARBA00022898"/>
    </source>
</evidence>
<dbReference type="AlphaFoldDB" id="A0A644YD30"/>
<dbReference type="InterPro" id="IPR050147">
    <property type="entry name" value="Ser/Thr_Dehydratase"/>
</dbReference>
<keyword evidence="3" id="KW-0663">Pyridoxal phosphate</keyword>
<accession>A0A644YD30</accession>
<name>A0A644YD30_9ZZZZ</name>
<keyword evidence="4 6" id="KW-0456">Lyase</keyword>
<dbReference type="Gene3D" id="3.40.50.1100">
    <property type="match status" value="2"/>
</dbReference>
<dbReference type="InterPro" id="IPR036052">
    <property type="entry name" value="TrpB-like_PALP_sf"/>
</dbReference>
<dbReference type="GO" id="GO:0004795">
    <property type="term" value="F:threonine synthase activity"/>
    <property type="evidence" value="ECO:0007669"/>
    <property type="project" value="UniProtKB-EC"/>
</dbReference>
<evidence type="ECO:0000313" key="6">
    <source>
        <dbReference type="EMBL" id="MPM26552.1"/>
    </source>
</evidence>
<comment type="caution">
    <text evidence="6">The sequence shown here is derived from an EMBL/GenBank/DDBJ whole genome shotgun (WGS) entry which is preliminary data.</text>
</comment>
<reference evidence="6" key="1">
    <citation type="submission" date="2019-08" db="EMBL/GenBank/DDBJ databases">
        <authorList>
            <person name="Kucharzyk K."/>
            <person name="Murdoch R.W."/>
            <person name="Higgins S."/>
            <person name="Loffler F."/>
        </authorList>
    </citation>
    <scope>NUCLEOTIDE SEQUENCE</scope>
</reference>
<dbReference type="Pfam" id="PF00291">
    <property type="entry name" value="PALP"/>
    <property type="match status" value="1"/>
</dbReference>
<evidence type="ECO:0000256" key="4">
    <source>
        <dbReference type="ARBA" id="ARBA00023239"/>
    </source>
</evidence>
<proteinExistence type="inferred from homology"/>
<sequence length="417" mass="44998">MSHYTGYHCSICKADYEPASILYTCPKCGGNLDVVLDYEAIRKNYQIEDITSRTDFSLWRYLPLLPVEDPGGEGTPLRYAGWTPLYSPPTLTKALGLEHFWMKDEGRNPTASFKDRASSIVVARAREIKAEVVVTASTGNAGAALAGMSAAIGQKAIIFAPKTAPQAKIAQLLVYGARVILVDGNYDSAFDLTIEAAREFGWYCRNTGFNPFTAEGKKTAALEIWEQICLNQPDTAKPLCVFVSVGDGNIISGIHKGFKDLMKLGWLKQMPRIFGVQSDKSAAVANAYFAGNEEIIPIEATTLADSISVDLPRDGVRAVRAARETGGAYITVSDETIISGIGELGKYGIFTEPAGSTGYVGLKKAIADKIIFPDDPVVVVSTGNGLKDIRAAMMAVKEAPVIEPTMQSLKKYLESNG</sequence>
<dbReference type="GO" id="GO:0003941">
    <property type="term" value="F:L-serine ammonia-lyase activity"/>
    <property type="evidence" value="ECO:0007669"/>
    <property type="project" value="TreeGrafter"/>
</dbReference>
<feature type="domain" description="Tryptophan synthase beta chain-like PALP" evidence="5">
    <location>
        <begin position="80"/>
        <end position="383"/>
    </location>
</feature>
<dbReference type="NCBIfam" id="TIGR00260">
    <property type="entry name" value="thrC"/>
    <property type="match status" value="1"/>
</dbReference>
<evidence type="ECO:0000256" key="2">
    <source>
        <dbReference type="ARBA" id="ARBA00005517"/>
    </source>
</evidence>
<dbReference type="SUPFAM" id="SSF53686">
    <property type="entry name" value="Tryptophan synthase beta subunit-like PLP-dependent enzymes"/>
    <property type="match status" value="1"/>
</dbReference>
<dbReference type="EMBL" id="VSSQ01004765">
    <property type="protein sequence ID" value="MPM26552.1"/>
    <property type="molecule type" value="Genomic_DNA"/>
</dbReference>
<dbReference type="GO" id="GO:0006565">
    <property type="term" value="P:L-serine catabolic process"/>
    <property type="evidence" value="ECO:0007669"/>
    <property type="project" value="TreeGrafter"/>
</dbReference>
<dbReference type="GO" id="GO:0009097">
    <property type="term" value="P:isoleucine biosynthetic process"/>
    <property type="evidence" value="ECO:0007669"/>
    <property type="project" value="TreeGrafter"/>
</dbReference>
<comment type="similarity">
    <text evidence="2">Belongs to the threonine synthase family.</text>
</comment>
<dbReference type="InterPro" id="IPR001926">
    <property type="entry name" value="TrpB-like_PALP"/>
</dbReference>
<organism evidence="6">
    <name type="scientific">bioreactor metagenome</name>
    <dbReference type="NCBI Taxonomy" id="1076179"/>
    <lineage>
        <taxon>unclassified sequences</taxon>
        <taxon>metagenomes</taxon>
        <taxon>ecological metagenomes</taxon>
    </lineage>
</organism>
<dbReference type="InterPro" id="IPR004450">
    <property type="entry name" value="Thr_synthase-like"/>
</dbReference>
<dbReference type="PANTHER" id="PTHR48078">
    <property type="entry name" value="THREONINE DEHYDRATASE, MITOCHONDRIAL-RELATED"/>
    <property type="match status" value="1"/>
</dbReference>
<dbReference type="GO" id="GO:0006567">
    <property type="term" value="P:L-threonine catabolic process"/>
    <property type="evidence" value="ECO:0007669"/>
    <property type="project" value="TreeGrafter"/>
</dbReference>
<comment type="cofactor">
    <cofactor evidence="1">
        <name>pyridoxal 5'-phosphate</name>
        <dbReference type="ChEBI" id="CHEBI:597326"/>
    </cofactor>
</comment>